<keyword evidence="5" id="KW-1185">Reference proteome</keyword>
<dbReference type="Proteomes" id="UP000320791">
    <property type="component" value="Unassembled WGS sequence"/>
</dbReference>
<protein>
    <submittedName>
        <fullName evidence="4">EamA family transporter</fullName>
    </submittedName>
</protein>
<proteinExistence type="inferred from homology"/>
<name>A0A5C5UQM0_9CORY</name>
<dbReference type="EMBL" id="VOHM01000003">
    <property type="protein sequence ID" value="TWT28781.1"/>
    <property type="molecule type" value="Genomic_DNA"/>
</dbReference>
<feature type="transmembrane region" description="Helical" evidence="2">
    <location>
        <begin position="54"/>
        <end position="73"/>
    </location>
</feature>
<evidence type="ECO:0000256" key="1">
    <source>
        <dbReference type="ARBA" id="ARBA00007362"/>
    </source>
</evidence>
<dbReference type="GO" id="GO:0016020">
    <property type="term" value="C:membrane"/>
    <property type="evidence" value="ECO:0007669"/>
    <property type="project" value="InterPro"/>
</dbReference>
<feature type="transmembrane region" description="Helical" evidence="2">
    <location>
        <begin position="79"/>
        <end position="99"/>
    </location>
</feature>
<feature type="transmembrane region" description="Helical" evidence="2">
    <location>
        <begin position="106"/>
        <end position="122"/>
    </location>
</feature>
<dbReference type="InterPro" id="IPR037185">
    <property type="entry name" value="EmrE-like"/>
</dbReference>
<dbReference type="SUPFAM" id="SSF103481">
    <property type="entry name" value="Multidrug resistance efflux transporter EmrE"/>
    <property type="match status" value="2"/>
</dbReference>
<evidence type="ECO:0000259" key="3">
    <source>
        <dbReference type="Pfam" id="PF00892"/>
    </source>
</evidence>
<keyword evidence="2" id="KW-0812">Transmembrane</keyword>
<feature type="transmembrane region" description="Helical" evidence="2">
    <location>
        <begin position="159"/>
        <end position="179"/>
    </location>
</feature>
<evidence type="ECO:0000313" key="5">
    <source>
        <dbReference type="Proteomes" id="UP000320791"/>
    </source>
</evidence>
<comment type="caution">
    <text evidence="4">The sequence shown here is derived from an EMBL/GenBank/DDBJ whole genome shotgun (WGS) entry which is preliminary data.</text>
</comment>
<evidence type="ECO:0000313" key="4">
    <source>
        <dbReference type="EMBL" id="TWT28781.1"/>
    </source>
</evidence>
<reference evidence="4 5" key="1">
    <citation type="submission" date="2019-08" db="EMBL/GenBank/DDBJ databases">
        <authorList>
            <person name="Lei W."/>
        </authorList>
    </citation>
    <scope>NUCLEOTIDE SEQUENCE [LARGE SCALE GENOMIC DNA]</scope>
    <source>
        <strain evidence="4 5">CCUG 58627</strain>
    </source>
</reference>
<feature type="transmembrane region" description="Helical" evidence="2">
    <location>
        <begin position="26"/>
        <end position="42"/>
    </location>
</feature>
<feature type="domain" description="EamA" evidence="3">
    <location>
        <begin position="129"/>
        <end position="262"/>
    </location>
</feature>
<evidence type="ECO:0000256" key="2">
    <source>
        <dbReference type="SAM" id="Phobius"/>
    </source>
</evidence>
<feature type="transmembrane region" description="Helical" evidence="2">
    <location>
        <begin position="128"/>
        <end position="147"/>
    </location>
</feature>
<dbReference type="Pfam" id="PF00892">
    <property type="entry name" value="EamA"/>
    <property type="match status" value="1"/>
</dbReference>
<dbReference type="InterPro" id="IPR000620">
    <property type="entry name" value="EamA_dom"/>
</dbReference>
<comment type="similarity">
    <text evidence="1">Belongs to the EamA transporter family.</text>
</comment>
<organism evidence="4 5">
    <name type="scientific">Corynebacterium canis</name>
    <dbReference type="NCBI Taxonomy" id="679663"/>
    <lineage>
        <taxon>Bacteria</taxon>
        <taxon>Bacillati</taxon>
        <taxon>Actinomycetota</taxon>
        <taxon>Actinomycetes</taxon>
        <taxon>Mycobacteriales</taxon>
        <taxon>Corynebacteriaceae</taxon>
        <taxon>Corynebacterium</taxon>
    </lineage>
</organism>
<sequence length="265" mass="27172">MVVSGLSMYAGAAVAVGLFDVLPPSVVAWLRIAAAGLLLLVLRRPKIAEFFGRAGAVAAVFGVVTLGMNMAFYEAISELPLGTAVAIEFLGPIAVAAWGSRSVRDWLALVLAGGGVLVLSGAQWSASAYGVLFALLAAALWALYIVVGARVAKERSKNSLAVSFCWAGVLAIPLAVLAWPQHGVGMATWQLLALAAGLGLLSAVIPYSLDQVILRITSPDYFAVLLALLPLTAALLGAVALGQVLSVAEMVGIGAVVAAVALRKQ</sequence>
<accession>A0A5C5UQM0</accession>
<keyword evidence="2" id="KW-0472">Membrane</keyword>
<keyword evidence="2" id="KW-1133">Transmembrane helix</keyword>
<gene>
    <name evidence="4" type="ORF">FRX94_02005</name>
</gene>
<dbReference type="OrthoDB" id="9815120at2"/>
<feature type="transmembrane region" description="Helical" evidence="2">
    <location>
        <begin position="221"/>
        <end position="238"/>
    </location>
</feature>
<dbReference type="AlphaFoldDB" id="A0A5C5UQM0"/>
<feature type="transmembrane region" description="Helical" evidence="2">
    <location>
        <begin position="191"/>
        <end position="209"/>
    </location>
</feature>
<feature type="transmembrane region" description="Helical" evidence="2">
    <location>
        <begin position="244"/>
        <end position="262"/>
    </location>
</feature>